<protein>
    <submittedName>
        <fullName evidence="1">Uncharacterized protein</fullName>
    </submittedName>
</protein>
<proteinExistence type="predicted"/>
<reference evidence="2" key="1">
    <citation type="submission" date="2016-10" db="EMBL/GenBank/DDBJ databases">
        <authorList>
            <person name="Varghese N."/>
            <person name="Submissions S."/>
        </authorList>
    </citation>
    <scope>NUCLEOTIDE SEQUENCE [LARGE SCALE GENOMIC DNA]</scope>
    <source>
        <strain evidence="2">DSM 19315</strain>
    </source>
</reference>
<dbReference type="AlphaFoldDB" id="A0A1I2XAH0"/>
<evidence type="ECO:0000313" key="2">
    <source>
        <dbReference type="Proteomes" id="UP000199642"/>
    </source>
</evidence>
<dbReference type="Proteomes" id="UP000199642">
    <property type="component" value="Unassembled WGS sequence"/>
</dbReference>
<sequence>MDRFRALFYLVILMLFASCDREVEVPTFEQGYDFQPLLVGSTWTYSVDETIYFGENDSEDSSYFLRDHIRTIYVNDAREQVFVLARYRSPDQESWEFDQEYTLLVREDKLIRTVNNQPEVVLDFPLIEGKKWDGNLFRNANSDEYELQVISSSESDAQVKILQEESDDEITFRDNRYEVFQKGVGLVEKYAEVLTYCSRNDCLGEQLIDSGSKLHMNLLSYERQ</sequence>
<organism evidence="1 2">
    <name type="scientific">Algoriphagus hitonicola</name>
    <dbReference type="NCBI Taxonomy" id="435880"/>
    <lineage>
        <taxon>Bacteria</taxon>
        <taxon>Pseudomonadati</taxon>
        <taxon>Bacteroidota</taxon>
        <taxon>Cytophagia</taxon>
        <taxon>Cytophagales</taxon>
        <taxon>Cyclobacteriaceae</taxon>
        <taxon>Algoriphagus</taxon>
    </lineage>
</organism>
<dbReference type="OrthoDB" id="1467525at2"/>
<dbReference type="EMBL" id="FOPC01000017">
    <property type="protein sequence ID" value="SFH10498.1"/>
    <property type="molecule type" value="Genomic_DNA"/>
</dbReference>
<dbReference type="STRING" id="435880.SAMN04487988_11749"/>
<accession>A0A1I2XAH0</accession>
<keyword evidence="2" id="KW-1185">Reference proteome</keyword>
<dbReference type="RefSeq" id="WP_092794147.1">
    <property type="nucleotide sequence ID" value="NZ_FOPC01000017.1"/>
</dbReference>
<dbReference type="PROSITE" id="PS51257">
    <property type="entry name" value="PROKAR_LIPOPROTEIN"/>
    <property type="match status" value="1"/>
</dbReference>
<gene>
    <name evidence="1" type="ORF">SAMN04487988_11749</name>
</gene>
<evidence type="ECO:0000313" key="1">
    <source>
        <dbReference type="EMBL" id="SFH10498.1"/>
    </source>
</evidence>
<name>A0A1I2XAH0_9BACT</name>